<dbReference type="InterPro" id="IPR017871">
    <property type="entry name" value="ABC_transporter-like_CS"/>
</dbReference>
<dbReference type="SMART" id="SM00382">
    <property type="entry name" value="AAA"/>
    <property type="match status" value="1"/>
</dbReference>
<feature type="domain" description="ABC transporter" evidence="4">
    <location>
        <begin position="5"/>
        <end position="229"/>
    </location>
</feature>
<name>A0A0M0KEK5_9BACI</name>
<dbReference type="PROSITE" id="PS50893">
    <property type="entry name" value="ABC_TRANSPORTER_2"/>
    <property type="match status" value="1"/>
</dbReference>
<evidence type="ECO:0000256" key="3">
    <source>
        <dbReference type="ARBA" id="ARBA00022840"/>
    </source>
</evidence>
<dbReference type="PANTHER" id="PTHR42711:SF17">
    <property type="entry name" value="ABC TRANSPORTER ATP-BINDING PROTEIN"/>
    <property type="match status" value="1"/>
</dbReference>
<dbReference type="InterPro" id="IPR003439">
    <property type="entry name" value="ABC_transporter-like_ATP-bd"/>
</dbReference>
<dbReference type="SUPFAM" id="SSF52540">
    <property type="entry name" value="P-loop containing nucleoside triphosphate hydrolases"/>
    <property type="match status" value="1"/>
</dbReference>
<keyword evidence="3 5" id="KW-0067">ATP-binding</keyword>
<dbReference type="RefSeq" id="WP_053403668.1">
    <property type="nucleotide sequence ID" value="NZ_LILC01000037.1"/>
</dbReference>
<dbReference type="FunFam" id="3.40.50.300:FF:001548">
    <property type="entry name" value="ABC efflux transporter ATP-binding protein"/>
    <property type="match status" value="1"/>
</dbReference>
<protein>
    <submittedName>
        <fullName evidence="5">ABC transporter ATP-binding protein</fullName>
    </submittedName>
</protein>
<evidence type="ECO:0000256" key="1">
    <source>
        <dbReference type="ARBA" id="ARBA00022448"/>
    </source>
</evidence>
<gene>
    <name evidence="5" type="ORF">AMD01_22425</name>
</gene>
<keyword evidence="1" id="KW-0813">Transport</keyword>
<keyword evidence="2" id="KW-0547">Nucleotide-binding</keyword>
<dbReference type="Proteomes" id="UP000037558">
    <property type="component" value="Unassembled WGS sequence"/>
</dbReference>
<dbReference type="PANTHER" id="PTHR42711">
    <property type="entry name" value="ABC TRANSPORTER ATP-BINDING PROTEIN"/>
    <property type="match status" value="1"/>
</dbReference>
<dbReference type="GO" id="GO:0005524">
    <property type="term" value="F:ATP binding"/>
    <property type="evidence" value="ECO:0007669"/>
    <property type="project" value="UniProtKB-KW"/>
</dbReference>
<dbReference type="InterPro" id="IPR003593">
    <property type="entry name" value="AAA+_ATPase"/>
</dbReference>
<dbReference type="CDD" id="cd03230">
    <property type="entry name" value="ABC_DR_subfamily_A"/>
    <property type="match status" value="1"/>
</dbReference>
<evidence type="ECO:0000259" key="4">
    <source>
        <dbReference type="PROSITE" id="PS50893"/>
    </source>
</evidence>
<dbReference type="STRING" id="284581.AMD01_22425"/>
<keyword evidence="6" id="KW-1185">Reference proteome</keyword>
<evidence type="ECO:0000256" key="2">
    <source>
        <dbReference type="ARBA" id="ARBA00022741"/>
    </source>
</evidence>
<dbReference type="Gene3D" id="3.40.50.300">
    <property type="entry name" value="P-loop containing nucleotide triphosphate hydrolases"/>
    <property type="match status" value="1"/>
</dbReference>
<proteinExistence type="predicted"/>
<dbReference type="OrthoDB" id="9804819at2"/>
<dbReference type="InterPro" id="IPR050763">
    <property type="entry name" value="ABC_transporter_ATP-binding"/>
</dbReference>
<dbReference type="EMBL" id="LILC01000037">
    <property type="protein sequence ID" value="KOO37234.1"/>
    <property type="molecule type" value="Genomic_DNA"/>
</dbReference>
<dbReference type="PATRIC" id="fig|284581.3.peg.3338"/>
<reference evidence="6" key="1">
    <citation type="submission" date="2015-08" db="EMBL/GenBank/DDBJ databases">
        <title>Fjat-14210 dsm16467.</title>
        <authorList>
            <person name="Liu B."/>
            <person name="Wang J."/>
            <person name="Zhu Y."/>
            <person name="Liu G."/>
            <person name="Chen Q."/>
            <person name="Chen Z."/>
            <person name="Lan J."/>
            <person name="Che J."/>
            <person name="Ge C."/>
            <person name="Shi H."/>
            <person name="Pan Z."/>
            <person name="Liu X."/>
        </authorList>
    </citation>
    <scope>NUCLEOTIDE SEQUENCE [LARGE SCALE GENOMIC DNA]</scope>
    <source>
        <strain evidence="6">DSM 16467</strain>
    </source>
</reference>
<evidence type="ECO:0000313" key="5">
    <source>
        <dbReference type="EMBL" id="KOO37234.1"/>
    </source>
</evidence>
<dbReference type="PROSITE" id="PS00211">
    <property type="entry name" value="ABC_TRANSPORTER_1"/>
    <property type="match status" value="1"/>
</dbReference>
<organism evidence="5 6">
    <name type="scientific">Priestia koreensis</name>
    <dbReference type="NCBI Taxonomy" id="284581"/>
    <lineage>
        <taxon>Bacteria</taxon>
        <taxon>Bacillati</taxon>
        <taxon>Bacillota</taxon>
        <taxon>Bacilli</taxon>
        <taxon>Bacillales</taxon>
        <taxon>Bacillaceae</taxon>
        <taxon>Priestia</taxon>
    </lineage>
</organism>
<dbReference type="GO" id="GO:0016887">
    <property type="term" value="F:ATP hydrolysis activity"/>
    <property type="evidence" value="ECO:0007669"/>
    <property type="project" value="InterPro"/>
</dbReference>
<comment type="caution">
    <text evidence="5">The sequence shown here is derived from an EMBL/GenBank/DDBJ whole genome shotgun (WGS) entry which is preliminary data.</text>
</comment>
<accession>A0A0M0KEK5</accession>
<evidence type="ECO:0000313" key="6">
    <source>
        <dbReference type="Proteomes" id="UP000037558"/>
    </source>
</evidence>
<dbReference type="Pfam" id="PF00005">
    <property type="entry name" value="ABC_tran"/>
    <property type="match status" value="1"/>
</dbReference>
<sequence length="295" mass="33220">MTEVVKVDGISKRFGEKEAVSDVSFSIQRGEVVALLGPNGAGKTTMISMILGLMKPTGGNLHLFNQQPMNKSVREQVGTMLQEVSVPLGLKVKEILEMVRHYYKNPLSMNELIAYTGLSDKDLKTRAEKLSGGQKRRLNFALALAGNPSLLIFDEPTVGMDIESRKRFWDTIKLLAHQGKTILFTTHYLQEADDVAERILLFHNGRIAADGTPSSIKARLTKQFVSFCYEGPTDVLDRLYPNQWTFRNGRIFVETLDTDEVLFTLFQKNLHVNQIEIERGKLEDAFRELTAKEVG</sequence>
<dbReference type="InterPro" id="IPR027417">
    <property type="entry name" value="P-loop_NTPase"/>
</dbReference>
<dbReference type="AlphaFoldDB" id="A0A0M0KEK5"/>